<keyword evidence="10" id="KW-1185">Reference proteome</keyword>
<accession>A0A238Z5B8</accession>
<dbReference type="OrthoDB" id="9767928at2"/>
<keyword evidence="2" id="KW-0547">Nucleotide-binding</keyword>
<protein>
    <submittedName>
        <fullName evidence="9">Selenophosphate synthase</fullName>
    </submittedName>
</protein>
<dbReference type="Gene3D" id="3.30.1330.10">
    <property type="entry name" value="PurM-like, N-terminal domain"/>
    <property type="match status" value="1"/>
</dbReference>
<dbReference type="Pfam" id="PF02769">
    <property type="entry name" value="AIRS_C"/>
    <property type="match status" value="1"/>
</dbReference>
<proteinExistence type="predicted"/>
<dbReference type="GO" id="GO:0005524">
    <property type="term" value="F:ATP binding"/>
    <property type="evidence" value="ECO:0007669"/>
    <property type="project" value="UniProtKB-KW"/>
</dbReference>
<evidence type="ECO:0000256" key="2">
    <source>
        <dbReference type="ARBA" id="ARBA00022741"/>
    </source>
</evidence>
<dbReference type="Gene3D" id="3.50.50.100">
    <property type="match status" value="1"/>
</dbReference>
<dbReference type="InterPro" id="IPR036676">
    <property type="entry name" value="PurM-like_C_sf"/>
</dbReference>
<feature type="domain" description="PurM-like C-terminal" evidence="7">
    <location>
        <begin position="550"/>
        <end position="711"/>
    </location>
</feature>
<dbReference type="SUPFAM" id="SSF51905">
    <property type="entry name" value="FAD/NAD(P)-binding domain"/>
    <property type="match status" value="2"/>
</dbReference>
<dbReference type="Pfam" id="PF00586">
    <property type="entry name" value="AIRS"/>
    <property type="match status" value="1"/>
</dbReference>
<evidence type="ECO:0000256" key="4">
    <source>
        <dbReference type="ARBA" id="ARBA00022840"/>
    </source>
</evidence>
<dbReference type="CDD" id="cd02195">
    <property type="entry name" value="SelD"/>
    <property type="match status" value="1"/>
</dbReference>
<feature type="domain" description="PurM-like N-terminal" evidence="6">
    <location>
        <begin position="430"/>
        <end position="538"/>
    </location>
</feature>
<evidence type="ECO:0000256" key="5">
    <source>
        <dbReference type="ARBA" id="ARBA00023266"/>
    </source>
</evidence>
<dbReference type="Gene3D" id="3.90.650.10">
    <property type="entry name" value="PurM-like C-terminal domain"/>
    <property type="match status" value="1"/>
</dbReference>
<dbReference type="GO" id="GO:0005737">
    <property type="term" value="C:cytoplasm"/>
    <property type="evidence" value="ECO:0007669"/>
    <property type="project" value="TreeGrafter"/>
</dbReference>
<dbReference type="InterPro" id="IPR036188">
    <property type="entry name" value="FAD/NAD-bd_sf"/>
</dbReference>
<dbReference type="InterPro" id="IPR016188">
    <property type="entry name" value="PurM-like_N"/>
</dbReference>
<name>A0A238Z5B8_9RHOB</name>
<evidence type="ECO:0000313" key="10">
    <source>
        <dbReference type="Proteomes" id="UP000198417"/>
    </source>
</evidence>
<reference evidence="9 10" key="1">
    <citation type="submission" date="2017-06" db="EMBL/GenBank/DDBJ databases">
        <authorList>
            <person name="Kim H.J."/>
            <person name="Triplett B.A."/>
        </authorList>
    </citation>
    <scope>NUCLEOTIDE SEQUENCE [LARGE SCALE GENOMIC DNA]</scope>
    <source>
        <strain evidence="9 10">DSM 29052</strain>
    </source>
</reference>
<dbReference type="InterPro" id="IPR036921">
    <property type="entry name" value="PurM-like_N_sf"/>
</dbReference>
<dbReference type="EMBL" id="FZNN01000024">
    <property type="protein sequence ID" value="SNR78587.1"/>
    <property type="molecule type" value="Genomic_DNA"/>
</dbReference>
<evidence type="ECO:0000259" key="8">
    <source>
        <dbReference type="Pfam" id="PF07992"/>
    </source>
</evidence>
<organism evidence="9 10">
    <name type="scientific">Puniceibacterium sediminis</name>
    <dbReference type="NCBI Taxonomy" id="1608407"/>
    <lineage>
        <taxon>Bacteria</taxon>
        <taxon>Pseudomonadati</taxon>
        <taxon>Pseudomonadota</taxon>
        <taxon>Alphaproteobacteria</taxon>
        <taxon>Rhodobacterales</taxon>
        <taxon>Paracoccaceae</taxon>
        <taxon>Puniceibacterium</taxon>
    </lineage>
</organism>
<dbReference type="SUPFAM" id="SSF56042">
    <property type="entry name" value="PurM C-terminal domain-like"/>
    <property type="match status" value="1"/>
</dbReference>
<gene>
    <name evidence="9" type="ORF">SAMN06265370_12442</name>
</gene>
<dbReference type="AlphaFoldDB" id="A0A238Z5B8"/>
<dbReference type="PRINTS" id="PR00368">
    <property type="entry name" value="FADPNR"/>
</dbReference>
<dbReference type="PANTHER" id="PTHR10256:SF0">
    <property type="entry name" value="INACTIVE SELENIDE, WATER DIKINASE-LIKE PROTEIN-RELATED"/>
    <property type="match status" value="1"/>
</dbReference>
<dbReference type="GO" id="GO:0016491">
    <property type="term" value="F:oxidoreductase activity"/>
    <property type="evidence" value="ECO:0007669"/>
    <property type="project" value="InterPro"/>
</dbReference>
<dbReference type="NCBIfam" id="TIGR00476">
    <property type="entry name" value="selD"/>
    <property type="match status" value="1"/>
</dbReference>
<keyword evidence="4" id="KW-0067">ATP-binding</keyword>
<evidence type="ECO:0000256" key="3">
    <source>
        <dbReference type="ARBA" id="ARBA00022777"/>
    </source>
</evidence>
<dbReference type="RefSeq" id="WP_089273336.1">
    <property type="nucleotide sequence ID" value="NZ_FZNN01000024.1"/>
</dbReference>
<evidence type="ECO:0000259" key="6">
    <source>
        <dbReference type="Pfam" id="PF00586"/>
    </source>
</evidence>
<keyword evidence="1" id="KW-0808">Transferase</keyword>
<dbReference type="Pfam" id="PF07992">
    <property type="entry name" value="Pyr_redox_2"/>
    <property type="match status" value="1"/>
</dbReference>
<dbReference type="InterPro" id="IPR023753">
    <property type="entry name" value="FAD/NAD-binding_dom"/>
</dbReference>
<dbReference type="InterPro" id="IPR004536">
    <property type="entry name" value="SPS/SelD"/>
</dbReference>
<keyword evidence="5" id="KW-0711">Selenium</keyword>
<evidence type="ECO:0000313" key="9">
    <source>
        <dbReference type="EMBL" id="SNR78587.1"/>
    </source>
</evidence>
<keyword evidence="3" id="KW-0418">Kinase</keyword>
<feature type="domain" description="FAD/NAD(P)-binding" evidence="8">
    <location>
        <begin position="13"/>
        <end position="303"/>
    </location>
</feature>
<evidence type="ECO:0000259" key="7">
    <source>
        <dbReference type="Pfam" id="PF02769"/>
    </source>
</evidence>
<dbReference type="GO" id="GO:0004756">
    <property type="term" value="F:selenide, water dikinase activity"/>
    <property type="evidence" value="ECO:0007669"/>
    <property type="project" value="TreeGrafter"/>
</dbReference>
<dbReference type="GO" id="GO:0016260">
    <property type="term" value="P:selenocysteine biosynthetic process"/>
    <property type="evidence" value="ECO:0007669"/>
    <property type="project" value="TreeGrafter"/>
</dbReference>
<sequence>MHQPPLPLTRDLLLIGGGHTHALVLRKWGMTPLPGVRLTLVNPGPTAPYSGMLPGHIAGHYSRDALDIDLVKLARFAGARLVNGAVDGIDLTTRTVNVPDRPAIGFDVLSVDIGITSAMPTVPGFSEHAVPAKPLGPFASAWDHYLNTDGPASIAVIGGGVAGAEIAMAMAFALRSRGRPYAIHLLDRSKILGGLGGATARKILASLDSLDIQLHENTRIAAVTNTSVTLDNGTQIPAGFVTGAAGARPYDWLQTSGLTLHDGYITVDTRLCSSDAAIFAAGDCAHFAADPRPKAGVFAVRQAPVLYHNLRATLIGTGRLRSYRPQRDYLKLISMGGKMAVAERFGLPLSGPLMWRWKDHIDQKFMRKFTIYPVMRQPALPWPRAAEMQEALGPKPMCGGCGAKVGRGTLNAVLRDLPPHQRSDITALPGDDAALLRMGQTRQVLSTDHLRSLTDDPDTMTRITANHALGDVWAMGAQPQAALVSLVLPRLSETLTRRLLSEIMQTAHQSMSAAGAEIVGGHSSVGDELTIGFTITGLCEADPITLAGGQPGDVLILTKPIGSGVIMAADMAGDAAGHDVIQCLDLMVQSQAQASRILSCAHAMTDVTGFGLAGHLLSICEASGTEAELRLASIPLMAGALDLSERGHRSSLYPQNRSAAPHLPDTARAALLFDPQTAGGLLAAVPQDSASEVLSALIAAGYPAVAIGCLTTGMPQINAPD</sequence>
<dbReference type="SUPFAM" id="SSF55326">
    <property type="entry name" value="PurM N-terminal domain-like"/>
    <property type="match status" value="1"/>
</dbReference>
<dbReference type="PANTHER" id="PTHR10256">
    <property type="entry name" value="SELENIDE, WATER DIKINASE"/>
    <property type="match status" value="1"/>
</dbReference>
<evidence type="ECO:0000256" key="1">
    <source>
        <dbReference type="ARBA" id="ARBA00022679"/>
    </source>
</evidence>
<dbReference type="NCBIfam" id="TIGR03169">
    <property type="entry name" value="Nterm_to_SelD"/>
    <property type="match status" value="1"/>
</dbReference>
<dbReference type="Proteomes" id="UP000198417">
    <property type="component" value="Unassembled WGS sequence"/>
</dbReference>
<dbReference type="InterPro" id="IPR017584">
    <property type="entry name" value="Pyridine_nucleo_diS_OxRdtase_N"/>
</dbReference>
<dbReference type="InterPro" id="IPR010918">
    <property type="entry name" value="PurM-like_C_dom"/>
</dbReference>